<gene>
    <name evidence="1" type="ORF">BSL78_04396</name>
</gene>
<proteinExistence type="predicted"/>
<dbReference type="AlphaFoldDB" id="A0A2G8LEQ0"/>
<organism evidence="1 2">
    <name type="scientific">Stichopus japonicus</name>
    <name type="common">Sea cucumber</name>
    <dbReference type="NCBI Taxonomy" id="307972"/>
    <lineage>
        <taxon>Eukaryota</taxon>
        <taxon>Metazoa</taxon>
        <taxon>Echinodermata</taxon>
        <taxon>Eleutherozoa</taxon>
        <taxon>Echinozoa</taxon>
        <taxon>Holothuroidea</taxon>
        <taxon>Aspidochirotacea</taxon>
        <taxon>Aspidochirotida</taxon>
        <taxon>Stichopodidae</taxon>
        <taxon>Apostichopus</taxon>
    </lineage>
</organism>
<name>A0A2G8LEQ0_STIJA</name>
<dbReference type="EMBL" id="MRZV01000105">
    <property type="protein sequence ID" value="PIK58713.1"/>
    <property type="molecule type" value="Genomic_DNA"/>
</dbReference>
<evidence type="ECO:0000313" key="1">
    <source>
        <dbReference type="EMBL" id="PIK58713.1"/>
    </source>
</evidence>
<reference evidence="1 2" key="1">
    <citation type="journal article" date="2017" name="PLoS Biol.">
        <title>The sea cucumber genome provides insights into morphological evolution and visceral regeneration.</title>
        <authorList>
            <person name="Zhang X."/>
            <person name="Sun L."/>
            <person name="Yuan J."/>
            <person name="Sun Y."/>
            <person name="Gao Y."/>
            <person name="Zhang L."/>
            <person name="Li S."/>
            <person name="Dai H."/>
            <person name="Hamel J.F."/>
            <person name="Liu C."/>
            <person name="Yu Y."/>
            <person name="Liu S."/>
            <person name="Lin W."/>
            <person name="Guo K."/>
            <person name="Jin S."/>
            <person name="Xu P."/>
            <person name="Storey K.B."/>
            <person name="Huan P."/>
            <person name="Zhang T."/>
            <person name="Zhou Y."/>
            <person name="Zhang J."/>
            <person name="Lin C."/>
            <person name="Li X."/>
            <person name="Xing L."/>
            <person name="Huo D."/>
            <person name="Sun M."/>
            <person name="Wang L."/>
            <person name="Mercier A."/>
            <person name="Li F."/>
            <person name="Yang H."/>
            <person name="Xiang J."/>
        </authorList>
    </citation>
    <scope>NUCLEOTIDE SEQUENCE [LARGE SCALE GENOMIC DNA]</scope>
    <source>
        <strain evidence="1">Shaxun</strain>
        <tissue evidence="1">Muscle</tissue>
    </source>
</reference>
<accession>A0A2G8LEQ0</accession>
<evidence type="ECO:0000313" key="2">
    <source>
        <dbReference type="Proteomes" id="UP000230750"/>
    </source>
</evidence>
<sequence>MWTWRCYHPAVECRNSISVELTTRSLYGDCRHSHSRRSIANRWTWMDSEVWFPGAIVWWIRTNSSPSARTVEVLTQAVNQMMKILMTKTHYLLRQKAMTVTVRVNCVQVGSYIRITVNLEKYLHHMLVLNAKQPFWNSRWLNMLPTKGPSINITEPSEILDDKNMAKFYFVLFL</sequence>
<comment type="caution">
    <text evidence="1">The sequence shown here is derived from an EMBL/GenBank/DDBJ whole genome shotgun (WGS) entry which is preliminary data.</text>
</comment>
<protein>
    <submittedName>
        <fullName evidence="1">Uncharacterized protein</fullName>
    </submittedName>
</protein>
<keyword evidence="2" id="KW-1185">Reference proteome</keyword>
<dbReference type="Proteomes" id="UP000230750">
    <property type="component" value="Unassembled WGS sequence"/>
</dbReference>